<keyword evidence="1" id="KW-0732">Signal</keyword>
<feature type="chain" id="PRO_5027115034" evidence="1">
    <location>
        <begin position="23"/>
        <end position="293"/>
    </location>
</feature>
<evidence type="ECO:0000256" key="1">
    <source>
        <dbReference type="SAM" id="SignalP"/>
    </source>
</evidence>
<accession>A0A6J3C0C9</accession>
<dbReference type="AlphaFoldDB" id="A0A6J3C0C9"/>
<dbReference type="InParanoid" id="A0A6J3C0C9"/>
<evidence type="ECO:0000313" key="2">
    <source>
        <dbReference type="Proteomes" id="UP001652740"/>
    </source>
</evidence>
<gene>
    <name evidence="3" type="primary">LOC116413051</name>
</gene>
<organism evidence="2 3">
    <name type="scientific">Galleria mellonella</name>
    <name type="common">Greater wax moth</name>
    <dbReference type="NCBI Taxonomy" id="7137"/>
    <lineage>
        <taxon>Eukaryota</taxon>
        <taxon>Metazoa</taxon>
        <taxon>Ecdysozoa</taxon>
        <taxon>Arthropoda</taxon>
        <taxon>Hexapoda</taxon>
        <taxon>Insecta</taxon>
        <taxon>Pterygota</taxon>
        <taxon>Neoptera</taxon>
        <taxon>Endopterygota</taxon>
        <taxon>Lepidoptera</taxon>
        <taxon>Glossata</taxon>
        <taxon>Ditrysia</taxon>
        <taxon>Pyraloidea</taxon>
        <taxon>Pyralidae</taxon>
        <taxon>Galleriinae</taxon>
        <taxon>Galleria</taxon>
    </lineage>
</organism>
<name>A0A6J3C0C9_GALME</name>
<dbReference type="RefSeq" id="XP_031765701.1">
    <property type="nucleotide sequence ID" value="XM_031909841.2"/>
</dbReference>
<dbReference type="OrthoDB" id="7427897at2759"/>
<proteinExistence type="predicted"/>
<dbReference type="GeneID" id="116413051"/>
<dbReference type="KEGG" id="gmw:116413051"/>
<feature type="signal peptide" evidence="1">
    <location>
        <begin position="1"/>
        <end position="22"/>
    </location>
</feature>
<sequence>MTRSIQICTIFVIIQWLVFVNSAPLLQGISITRNFDISLKPFQFKPITFIREKWGPFGAFGRRHSVTKRQAEPGRQNVPNSVIPLVTNVGNGIIPIPAPVTLPSALNNEISISPSSISPISMVSHIPVPVTPPPAPVYENVAEGPNFLIPSAQVNIASSTPLLNITPPPPIVRNNFIQPPLRGAVSEPPIVSVPSVITPPPVTPYRLNTAITQSIPVNPYLNLLNNPPPIYDSGPTRVNLLVPNNDQTQLVNSELPSATRRGILVRFGEFFLQLLTRFITTSRFNRANLPPTQ</sequence>
<dbReference type="Proteomes" id="UP001652740">
    <property type="component" value="Unplaced"/>
</dbReference>
<reference evidence="3" key="1">
    <citation type="submission" date="2025-08" db="UniProtKB">
        <authorList>
            <consortium name="RefSeq"/>
        </authorList>
    </citation>
    <scope>IDENTIFICATION</scope>
    <source>
        <tissue evidence="3">Whole larvae</tissue>
    </source>
</reference>
<protein>
    <submittedName>
        <fullName evidence="3">Uncharacterized protein LOC116413051</fullName>
    </submittedName>
</protein>
<evidence type="ECO:0000313" key="3">
    <source>
        <dbReference type="RefSeq" id="XP_031765701.1"/>
    </source>
</evidence>
<keyword evidence="2" id="KW-1185">Reference proteome</keyword>